<dbReference type="InterPro" id="IPR011006">
    <property type="entry name" value="CheY-like_superfamily"/>
</dbReference>
<proteinExistence type="predicted"/>
<dbReference type="GO" id="GO:0003677">
    <property type="term" value="F:DNA binding"/>
    <property type="evidence" value="ECO:0007669"/>
    <property type="project" value="UniProtKB-KW"/>
</dbReference>
<dbReference type="InterPro" id="IPR043128">
    <property type="entry name" value="Rev_trsase/Diguanyl_cyclase"/>
</dbReference>
<dbReference type="SUPFAM" id="SSF55073">
    <property type="entry name" value="Nucleotide cyclase"/>
    <property type="match status" value="1"/>
</dbReference>
<dbReference type="PROSITE" id="PS50110">
    <property type="entry name" value="RESPONSE_REGULATORY"/>
    <property type="match status" value="1"/>
</dbReference>
<dbReference type="Proteomes" id="UP000249557">
    <property type="component" value="Unassembled WGS sequence"/>
</dbReference>
<dbReference type="Gene3D" id="3.30.70.270">
    <property type="match status" value="1"/>
</dbReference>
<dbReference type="Gene3D" id="3.40.50.2300">
    <property type="match status" value="1"/>
</dbReference>
<evidence type="ECO:0000259" key="2">
    <source>
        <dbReference type="PROSITE" id="PS50110"/>
    </source>
</evidence>
<evidence type="ECO:0000313" key="5">
    <source>
        <dbReference type="Proteomes" id="UP000249557"/>
    </source>
</evidence>
<sequence length="278" mass="30697">MRILLIDRDDMFSGLLASKMRAAGHDVVETRIKNDGLEQMISGKVDAVYFDPSPLNDPKAILYQVRRMVHNFPYLVLTGDFSRAQAIKAGCHDALRKPLDPEALTASLANGERMIGLIRRLGDESYDFPSSGGVISKSAFNQLFLSAMDRVGRYGENAHALFLSVSNYEQIKFDDGKYAADYAASRLAQMLVRLRRQSDILAQTGVSEFALLLQRPQTDTESFDAARRFADSLDARSEIASGGMTDVKIEVSLVHIPTGALDFYQETVIPAIGARRNG</sequence>
<dbReference type="SUPFAM" id="SSF52172">
    <property type="entry name" value="CheY-like"/>
    <property type="match status" value="1"/>
</dbReference>
<dbReference type="GO" id="GO:0000160">
    <property type="term" value="P:phosphorelay signal transduction system"/>
    <property type="evidence" value="ECO:0007669"/>
    <property type="project" value="InterPro"/>
</dbReference>
<feature type="domain" description="GGDEF" evidence="3">
    <location>
        <begin position="156"/>
        <end position="278"/>
    </location>
</feature>
<feature type="modified residue" description="4-aspartylphosphate" evidence="1">
    <location>
        <position position="51"/>
    </location>
</feature>
<evidence type="ECO:0000256" key="1">
    <source>
        <dbReference type="PROSITE-ProRule" id="PRU00169"/>
    </source>
</evidence>
<protein>
    <submittedName>
        <fullName evidence="4">DNA-binding response regulator</fullName>
    </submittedName>
</protein>
<accession>A0A2W5A0N9</accession>
<dbReference type="Pfam" id="PF00990">
    <property type="entry name" value="GGDEF"/>
    <property type="match status" value="1"/>
</dbReference>
<name>A0A2W5A0N9_9BACT</name>
<evidence type="ECO:0000313" key="4">
    <source>
        <dbReference type="EMBL" id="PZO86917.1"/>
    </source>
</evidence>
<dbReference type="PROSITE" id="PS50887">
    <property type="entry name" value="GGDEF"/>
    <property type="match status" value="1"/>
</dbReference>
<keyword evidence="1" id="KW-0597">Phosphoprotein</keyword>
<evidence type="ECO:0000259" key="3">
    <source>
        <dbReference type="PROSITE" id="PS50887"/>
    </source>
</evidence>
<dbReference type="InterPro" id="IPR029787">
    <property type="entry name" value="Nucleotide_cyclase"/>
</dbReference>
<organism evidence="4 5">
    <name type="scientific">Micavibrio aeruginosavorus</name>
    <dbReference type="NCBI Taxonomy" id="349221"/>
    <lineage>
        <taxon>Bacteria</taxon>
        <taxon>Pseudomonadati</taxon>
        <taxon>Bdellovibrionota</taxon>
        <taxon>Bdellovibrionia</taxon>
        <taxon>Bdellovibrionales</taxon>
        <taxon>Pseudobdellovibrionaceae</taxon>
        <taxon>Micavibrio</taxon>
    </lineage>
</organism>
<feature type="domain" description="Response regulatory" evidence="2">
    <location>
        <begin position="2"/>
        <end position="112"/>
    </location>
</feature>
<comment type="caution">
    <text evidence="4">The sequence shown here is derived from an EMBL/GenBank/DDBJ whole genome shotgun (WGS) entry which is preliminary data.</text>
</comment>
<dbReference type="EMBL" id="QFNK01000084">
    <property type="protein sequence ID" value="PZO86917.1"/>
    <property type="molecule type" value="Genomic_DNA"/>
</dbReference>
<keyword evidence="4" id="KW-0238">DNA-binding</keyword>
<dbReference type="AlphaFoldDB" id="A0A2W5A0N9"/>
<reference evidence="4 5" key="1">
    <citation type="submission" date="2017-08" db="EMBL/GenBank/DDBJ databases">
        <title>Infants hospitalized years apart are colonized by the same room-sourced microbial strains.</title>
        <authorList>
            <person name="Brooks B."/>
            <person name="Olm M.R."/>
            <person name="Firek B.A."/>
            <person name="Baker R."/>
            <person name="Thomas B.C."/>
            <person name="Morowitz M.J."/>
            <person name="Banfield J.F."/>
        </authorList>
    </citation>
    <scope>NUCLEOTIDE SEQUENCE [LARGE SCALE GENOMIC DNA]</scope>
    <source>
        <strain evidence="4">S2_018_000_R2_104</strain>
    </source>
</reference>
<dbReference type="InterPro" id="IPR000160">
    <property type="entry name" value="GGDEF_dom"/>
</dbReference>
<gene>
    <name evidence="4" type="ORF">DI626_05255</name>
</gene>
<dbReference type="InterPro" id="IPR001789">
    <property type="entry name" value="Sig_transdc_resp-reg_receiver"/>
</dbReference>